<name>A0A7S6G5M0_PSEAI</name>
<reference evidence="1" key="1">
    <citation type="submission" date="2019-12" db="EMBL/GenBank/DDBJ databases">
        <title>Compelete sequence of pSE5416-KPC.</title>
        <authorList>
            <person name="Zhou D."/>
        </authorList>
    </citation>
    <scope>NUCLEOTIDE SEQUENCE</scope>
    <source>
        <strain evidence="1">SE5416</strain>
        <plasmid evidence="1">pSE5416-KPC</plasmid>
    </source>
</reference>
<accession>A0A7S6G5M0</accession>
<geneLocation type="plasmid" evidence="1">
    <name>pSE5416-KPC</name>
</geneLocation>
<dbReference type="RefSeq" id="WP_320448075.1">
    <property type="nucleotide sequence ID" value="NZ_OR652289.1"/>
</dbReference>
<sequence>MLLSAAGASECFGTVFIGDDDALFTVQWPTTKRANGQGREEVST</sequence>
<organism evidence="1">
    <name type="scientific">Pseudomonas aeruginosa</name>
    <dbReference type="NCBI Taxonomy" id="287"/>
    <lineage>
        <taxon>Bacteria</taxon>
        <taxon>Pseudomonadati</taxon>
        <taxon>Pseudomonadota</taxon>
        <taxon>Gammaproteobacteria</taxon>
        <taxon>Pseudomonadales</taxon>
        <taxon>Pseudomonadaceae</taxon>
        <taxon>Pseudomonas</taxon>
    </lineage>
</organism>
<proteinExistence type="predicted"/>
<dbReference type="AlphaFoldDB" id="A0A7S6G5M0"/>
<evidence type="ECO:0000313" key="1">
    <source>
        <dbReference type="EMBL" id="QNI17368.1"/>
    </source>
</evidence>
<keyword evidence="1" id="KW-0614">Plasmid</keyword>
<protein>
    <submittedName>
        <fullName evidence="1">Uncharacterized protein</fullName>
    </submittedName>
</protein>
<dbReference type="EMBL" id="MN894887">
    <property type="protein sequence ID" value="QNI17368.1"/>
    <property type="molecule type" value="Genomic_DNA"/>
</dbReference>